<dbReference type="UniPathway" id="UPA01057">
    <property type="reaction ID" value="UER00164"/>
</dbReference>
<dbReference type="InterPro" id="IPR029061">
    <property type="entry name" value="THDP-binding"/>
</dbReference>
<dbReference type="Gene3D" id="3.40.50.970">
    <property type="match status" value="2"/>
</dbReference>
<comment type="catalytic activity">
    <reaction evidence="6">
        <text>isochorismate + 2-oxoglutarate + H(+) = 5-enolpyruvoyl-6-hydroxy-2-succinyl-cyclohex-3-ene-1-carboxylate + CO2</text>
        <dbReference type="Rhea" id="RHEA:25593"/>
        <dbReference type="ChEBI" id="CHEBI:15378"/>
        <dbReference type="ChEBI" id="CHEBI:16526"/>
        <dbReference type="ChEBI" id="CHEBI:16810"/>
        <dbReference type="ChEBI" id="CHEBI:29780"/>
        <dbReference type="ChEBI" id="CHEBI:58818"/>
        <dbReference type="EC" id="2.2.1.9"/>
    </reaction>
</comment>
<dbReference type="Pfam" id="PF02776">
    <property type="entry name" value="TPP_enzyme_N"/>
    <property type="match status" value="1"/>
</dbReference>
<dbReference type="PANTHER" id="PTHR42916">
    <property type="entry name" value="2-SUCCINYL-5-ENOLPYRUVYL-6-HYDROXY-3-CYCLOHEXENE-1-CARBOXYLATE SYNTHASE"/>
    <property type="match status" value="1"/>
</dbReference>
<dbReference type="OrthoDB" id="9791859at2"/>
<dbReference type="PIRSF" id="PIRSF004983">
    <property type="entry name" value="MenD"/>
    <property type="match status" value="1"/>
</dbReference>
<dbReference type="CDD" id="cd07037">
    <property type="entry name" value="TPP_PYR_MenD"/>
    <property type="match status" value="1"/>
</dbReference>
<dbReference type="InterPro" id="IPR012001">
    <property type="entry name" value="Thiamin_PyroP_enz_TPP-bd_dom"/>
</dbReference>
<proteinExistence type="inferred from homology"/>
<dbReference type="EC" id="2.2.1.9" evidence="6"/>
<keyword evidence="4 6" id="KW-0786">Thiamine pyrophosphate</keyword>
<evidence type="ECO:0000256" key="2">
    <source>
        <dbReference type="ARBA" id="ARBA00022723"/>
    </source>
</evidence>
<evidence type="ECO:0000313" key="9">
    <source>
        <dbReference type="Proteomes" id="UP000234206"/>
    </source>
</evidence>
<dbReference type="CDD" id="cd02009">
    <property type="entry name" value="TPP_SHCHC_synthase"/>
    <property type="match status" value="1"/>
</dbReference>
<accession>A0A2I1PCC0</accession>
<gene>
    <name evidence="6 8" type="primary">menD</name>
    <name evidence="8" type="ORF">CYJ76_02965</name>
</gene>
<reference evidence="8 9" key="1">
    <citation type="submission" date="2017-12" db="EMBL/GenBank/DDBJ databases">
        <title>Phylogenetic diversity of female urinary microbiome.</title>
        <authorList>
            <person name="Thomas-White K."/>
            <person name="Wolfe A.J."/>
        </authorList>
    </citation>
    <scope>NUCLEOTIDE SEQUENCE [LARGE SCALE GENOMIC DNA]</scope>
    <source>
        <strain evidence="8 9">UMB1298</strain>
    </source>
</reference>
<evidence type="ECO:0000256" key="4">
    <source>
        <dbReference type="ARBA" id="ARBA00023052"/>
    </source>
</evidence>
<dbReference type="GO" id="GO:0030145">
    <property type="term" value="F:manganese ion binding"/>
    <property type="evidence" value="ECO:0007669"/>
    <property type="project" value="UniProtKB-UniRule"/>
</dbReference>
<evidence type="ECO:0000256" key="6">
    <source>
        <dbReference type="HAMAP-Rule" id="MF_01659"/>
    </source>
</evidence>
<evidence type="ECO:0000256" key="3">
    <source>
        <dbReference type="ARBA" id="ARBA00022842"/>
    </source>
</evidence>
<dbReference type="EMBL" id="PKIZ01000004">
    <property type="protein sequence ID" value="PKZ42275.1"/>
    <property type="molecule type" value="Genomic_DNA"/>
</dbReference>
<keyword evidence="5 6" id="KW-0464">Manganese</keyword>
<organism evidence="8 9">
    <name type="scientific">Kytococcus schroeteri</name>
    <dbReference type="NCBI Taxonomy" id="138300"/>
    <lineage>
        <taxon>Bacteria</taxon>
        <taxon>Bacillati</taxon>
        <taxon>Actinomycetota</taxon>
        <taxon>Actinomycetes</taxon>
        <taxon>Micrococcales</taxon>
        <taxon>Kytococcaceae</taxon>
        <taxon>Kytococcus</taxon>
    </lineage>
</organism>
<dbReference type="Gene3D" id="3.40.50.1220">
    <property type="entry name" value="TPP-binding domain"/>
    <property type="match status" value="1"/>
</dbReference>
<dbReference type="GO" id="GO:0030976">
    <property type="term" value="F:thiamine pyrophosphate binding"/>
    <property type="evidence" value="ECO:0007669"/>
    <property type="project" value="UniProtKB-UniRule"/>
</dbReference>
<name>A0A2I1PCC0_9MICO</name>
<comment type="cofactor">
    <cofactor evidence="6">
        <name>Mg(2+)</name>
        <dbReference type="ChEBI" id="CHEBI:18420"/>
    </cofactor>
    <cofactor evidence="6">
        <name>Mn(2+)</name>
        <dbReference type="ChEBI" id="CHEBI:29035"/>
    </cofactor>
</comment>
<comment type="pathway">
    <text evidence="6">Quinol/quinone metabolism; 1,4-dihydroxy-2-naphthoate biosynthesis; 1,4-dihydroxy-2-naphthoate from chorismate: step 2/7.</text>
</comment>
<evidence type="ECO:0000256" key="1">
    <source>
        <dbReference type="ARBA" id="ARBA00022679"/>
    </source>
</evidence>
<dbReference type="NCBIfam" id="TIGR00173">
    <property type="entry name" value="menD"/>
    <property type="match status" value="1"/>
</dbReference>
<dbReference type="GO" id="GO:0000287">
    <property type="term" value="F:magnesium ion binding"/>
    <property type="evidence" value="ECO:0007669"/>
    <property type="project" value="UniProtKB-UniRule"/>
</dbReference>
<protein>
    <recommendedName>
        <fullName evidence="6">2-succinyl-5-enolpyruvyl-6-hydroxy-3-cyclohexene-1-carboxylate synthase</fullName>
        <shortName evidence="6">SEPHCHC synthase</shortName>
        <ecNumber evidence="6">2.2.1.9</ecNumber>
    </recommendedName>
    <alternativeName>
        <fullName evidence="6">Menaquinone biosynthesis protein MenD</fullName>
    </alternativeName>
</protein>
<comment type="pathway">
    <text evidence="6">Quinol/quinone metabolism; menaquinone biosynthesis.</text>
</comment>
<evidence type="ECO:0000259" key="7">
    <source>
        <dbReference type="Pfam" id="PF02776"/>
    </source>
</evidence>
<comment type="cofactor">
    <cofactor evidence="6">
        <name>thiamine diphosphate</name>
        <dbReference type="ChEBI" id="CHEBI:58937"/>
    </cofactor>
    <text evidence="6">Binds 1 thiamine pyrophosphate per subunit.</text>
</comment>
<dbReference type="UniPathway" id="UPA00079"/>
<dbReference type="AlphaFoldDB" id="A0A2I1PCC0"/>
<dbReference type="InterPro" id="IPR004433">
    <property type="entry name" value="MenaQ_synth_MenD"/>
</dbReference>
<dbReference type="HAMAP" id="MF_01659">
    <property type="entry name" value="MenD"/>
    <property type="match status" value="1"/>
</dbReference>
<dbReference type="Proteomes" id="UP000234206">
    <property type="component" value="Unassembled WGS sequence"/>
</dbReference>
<keyword evidence="3 6" id="KW-0460">Magnesium</keyword>
<dbReference type="GO" id="GO:0070204">
    <property type="term" value="F:2-succinyl-5-enolpyruvyl-6-hydroxy-3-cyclohexene-1-carboxylic-acid synthase activity"/>
    <property type="evidence" value="ECO:0007669"/>
    <property type="project" value="UniProtKB-UniRule"/>
</dbReference>
<keyword evidence="9" id="KW-1185">Reference proteome</keyword>
<dbReference type="SUPFAM" id="SSF52518">
    <property type="entry name" value="Thiamin diphosphate-binding fold (THDP-binding)"/>
    <property type="match status" value="2"/>
</dbReference>
<sequence>MGRVNPSTAAARVLVDELVRCGVTEAVLCPGSRSAPLAYALAATDADPAVPLRLHVRTDERTAGFLALGLAVASGRVVPVVTTSGTAVANLHPAVLEAHHQGVPLLALTADRPPELRGTGANQTTHQPGLLRDVRLAVDLGTPGATAGTAGVAGVDGAVDPAQVASWRTAVDRCVSAATGALGGAAGPVHLNVPFRDPLMPPVEVATHQVTDAPAADVMAGRPDGAPWTAVDGAGDVSPEQVQEGTHVALLPDGPERTLVLLGDLGRPELARAVQAGARARGWPVVAEPFGRFGVDGAVPFGIRVLDDEGFLADHAPERVLVVGRLTLHRSVGRLVRRDGVVVESVTAGTTWPDPGHRVQRVHPLVLGEPGDGASRVGLSGTAAEGSDGAWATTWRAAGEAAGALAAGGPVRSDDAVGGAGAASGLTTASAAAVVAEATQGLLFLGSSRAPRSMDLWTPGPGPGVTGVVGNRGLAGIDGCLSTAAGWALTQGPTTALVGDLTFLHDANALAVGPGEPRPDLTVVVLSDDGGAIFSDLEYGRAPWREAHGEDTFRRVFTTPTGVDVSALAAAYGVPVQRATSVDGLRAAVSDRPRGLRVVEAVLQG</sequence>
<comment type="similarity">
    <text evidence="6">Belongs to the TPP enzyme family. MenD subfamily.</text>
</comment>
<evidence type="ECO:0000313" key="8">
    <source>
        <dbReference type="EMBL" id="PKZ42275.1"/>
    </source>
</evidence>
<comment type="function">
    <text evidence="6">Catalyzes the thiamine diphosphate-dependent decarboxylation of 2-oxoglutarate and the subsequent addition of the resulting succinic semialdehyde-thiamine pyrophosphate anion to isochorismate to yield 2-succinyl-5-enolpyruvyl-6-hydroxy-3-cyclohexene-1-carboxylate (SEPHCHC).</text>
</comment>
<keyword evidence="2 6" id="KW-0479">Metal-binding</keyword>
<keyword evidence="6" id="KW-0474">Menaquinone biosynthesis</keyword>
<comment type="subunit">
    <text evidence="6">Homodimer.</text>
</comment>
<keyword evidence="1 6" id="KW-0808">Transferase</keyword>
<dbReference type="PANTHER" id="PTHR42916:SF1">
    <property type="entry name" value="PROTEIN PHYLLO, CHLOROPLASTIC"/>
    <property type="match status" value="1"/>
</dbReference>
<evidence type="ECO:0000256" key="5">
    <source>
        <dbReference type="ARBA" id="ARBA00023211"/>
    </source>
</evidence>
<dbReference type="GO" id="GO:0009234">
    <property type="term" value="P:menaquinone biosynthetic process"/>
    <property type="evidence" value="ECO:0007669"/>
    <property type="project" value="UniProtKB-UniRule"/>
</dbReference>
<comment type="caution">
    <text evidence="8">The sequence shown here is derived from an EMBL/GenBank/DDBJ whole genome shotgun (WGS) entry which is preliminary data.</text>
</comment>
<feature type="domain" description="Thiamine pyrophosphate enzyme N-terminal TPP-binding" evidence="7">
    <location>
        <begin position="10"/>
        <end position="124"/>
    </location>
</feature>